<protein>
    <submittedName>
        <fullName evidence="1">Uncharacterized protein</fullName>
    </submittedName>
</protein>
<proteinExistence type="predicted"/>
<evidence type="ECO:0000313" key="2">
    <source>
        <dbReference type="Proteomes" id="UP000075398"/>
    </source>
</evidence>
<reference evidence="1 2" key="1">
    <citation type="journal article" date="2016" name="ISME J.">
        <title>Chasing the elusive Euryarchaeota class WSA2: genomes reveal a uniquely fastidious methyl-reducing methanogen.</title>
        <authorList>
            <person name="Nobu M.K."/>
            <person name="Narihiro T."/>
            <person name="Kuroda K."/>
            <person name="Mei R."/>
            <person name="Liu W.T."/>
        </authorList>
    </citation>
    <scope>NUCLEOTIDE SEQUENCE [LARGE SCALE GENOMIC DNA]</scope>
    <source>
        <strain evidence="1">U1lsi0528_Bin055</strain>
    </source>
</reference>
<dbReference type="AlphaFoldDB" id="A0A150J332"/>
<accession>A0A150J332</accession>
<dbReference type="STRING" id="1705564.APG08_01126"/>
<sequence length="92" mass="11015">MRYKKPFKSLLIGSIGDLMDEMNDDYAIEPAHPDEIRGRMIFEIAYQEVFLDLLLKKLEEKGILKVEEFKNEVQKEIEQGYGFYLDKYYARR</sequence>
<dbReference type="Proteomes" id="UP000075398">
    <property type="component" value="Unassembled WGS sequence"/>
</dbReference>
<dbReference type="EMBL" id="LNGC01000053">
    <property type="protein sequence ID" value="KYC51626.1"/>
    <property type="molecule type" value="Genomic_DNA"/>
</dbReference>
<comment type="caution">
    <text evidence="1">The sequence shown here is derived from an EMBL/GenBank/DDBJ whole genome shotgun (WGS) entry which is preliminary data.</text>
</comment>
<organism evidence="1 2">
    <name type="scientific">Candidatus Methanofastidiosum methylothiophilum</name>
    <dbReference type="NCBI Taxonomy" id="1705564"/>
    <lineage>
        <taxon>Archaea</taxon>
        <taxon>Methanobacteriati</taxon>
        <taxon>Methanobacteriota</taxon>
        <taxon>Stenosarchaea group</taxon>
        <taxon>Candidatus Methanofastidiosia</taxon>
        <taxon>Candidatus Methanofastidiosales</taxon>
        <taxon>Candidatus Methanofastidiosaceae</taxon>
        <taxon>Candidatus Methanofastidiosum</taxon>
    </lineage>
</organism>
<evidence type="ECO:0000313" key="1">
    <source>
        <dbReference type="EMBL" id="KYC51626.1"/>
    </source>
</evidence>
<name>A0A150J332_9EURY</name>
<gene>
    <name evidence="1" type="ORF">AMQ22_01256</name>
</gene>